<proteinExistence type="predicted"/>
<keyword evidence="1" id="KW-1133">Transmembrane helix</keyword>
<feature type="transmembrane region" description="Helical" evidence="1">
    <location>
        <begin position="44"/>
        <end position="66"/>
    </location>
</feature>
<name>A0A1V0S8U5_9VIRU</name>
<evidence type="ECO:0000256" key="1">
    <source>
        <dbReference type="SAM" id="Phobius"/>
    </source>
</evidence>
<protein>
    <submittedName>
        <fullName evidence="2">Uncharacterized protein</fullName>
    </submittedName>
</protein>
<evidence type="ECO:0000313" key="2">
    <source>
        <dbReference type="EMBL" id="ARF08058.1"/>
    </source>
</evidence>
<dbReference type="EMBL" id="KY684083">
    <property type="protein sequence ID" value="ARF08058.1"/>
    <property type="molecule type" value="Genomic_DNA"/>
</dbReference>
<keyword evidence="1" id="KW-0812">Transmembrane</keyword>
<gene>
    <name evidence="2" type="ORF">Catovirus_1_108</name>
</gene>
<organism evidence="2">
    <name type="scientific">Catovirus CTV1</name>
    <dbReference type="NCBI Taxonomy" id="1977631"/>
    <lineage>
        <taxon>Viruses</taxon>
        <taxon>Varidnaviria</taxon>
        <taxon>Bamfordvirae</taxon>
        <taxon>Nucleocytoviricota</taxon>
        <taxon>Megaviricetes</taxon>
        <taxon>Imitervirales</taxon>
        <taxon>Mimiviridae</taxon>
        <taxon>Klosneuvirinae</taxon>
        <taxon>Catovirus</taxon>
    </lineage>
</organism>
<keyword evidence="1" id="KW-0472">Membrane</keyword>
<reference evidence="2" key="1">
    <citation type="journal article" date="2017" name="Science">
        <title>Giant viruses with an expanded complement of translation system components.</title>
        <authorList>
            <person name="Schulz F."/>
            <person name="Yutin N."/>
            <person name="Ivanova N.N."/>
            <person name="Ortega D.R."/>
            <person name="Lee T.K."/>
            <person name="Vierheilig J."/>
            <person name="Daims H."/>
            <person name="Horn M."/>
            <person name="Wagner M."/>
            <person name="Jensen G.J."/>
            <person name="Kyrpides N.C."/>
            <person name="Koonin E.V."/>
            <person name="Woyke T."/>
        </authorList>
    </citation>
    <scope>NUCLEOTIDE SEQUENCE</scope>
    <source>
        <strain evidence="2">CTV1</strain>
    </source>
</reference>
<sequence>MNYFVKVVGFIMGKHLVALSLCRDNVNFIILDPIVLLWMLLTNMWINILAYLTSMVLLCLSTYLSIAFSNYSKIILLPQFCSFNCFNKLSAKQQFIIVIRGYN</sequence>
<accession>A0A1V0S8U5</accession>